<name>A0AAD5K9H7_9FUNG</name>
<feature type="compositionally biased region" description="Basic and acidic residues" evidence="2">
    <location>
        <begin position="209"/>
        <end position="245"/>
    </location>
</feature>
<feature type="compositionally biased region" description="Basic and acidic residues" evidence="2">
    <location>
        <begin position="320"/>
        <end position="329"/>
    </location>
</feature>
<dbReference type="Proteomes" id="UP001209540">
    <property type="component" value="Unassembled WGS sequence"/>
</dbReference>
<feature type="region of interest" description="Disordered" evidence="2">
    <location>
        <begin position="187"/>
        <end position="416"/>
    </location>
</feature>
<dbReference type="Gene3D" id="3.30.70.330">
    <property type="match status" value="2"/>
</dbReference>
<dbReference type="Pfam" id="PF00076">
    <property type="entry name" value="RRM_1"/>
    <property type="match status" value="2"/>
</dbReference>
<dbReference type="GO" id="GO:0003723">
    <property type="term" value="F:RNA binding"/>
    <property type="evidence" value="ECO:0007669"/>
    <property type="project" value="UniProtKB-UniRule"/>
</dbReference>
<reference evidence="4" key="1">
    <citation type="journal article" date="2022" name="IScience">
        <title>Evolution of zygomycete secretomes and the origins of terrestrial fungal ecologies.</title>
        <authorList>
            <person name="Chang Y."/>
            <person name="Wang Y."/>
            <person name="Mondo S."/>
            <person name="Ahrendt S."/>
            <person name="Andreopoulos W."/>
            <person name="Barry K."/>
            <person name="Beard J."/>
            <person name="Benny G.L."/>
            <person name="Blankenship S."/>
            <person name="Bonito G."/>
            <person name="Cuomo C."/>
            <person name="Desiro A."/>
            <person name="Gervers K.A."/>
            <person name="Hundley H."/>
            <person name="Kuo A."/>
            <person name="LaButti K."/>
            <person name="Lang B.F."/>
            <person name="Lipzen A."/>
            <person name="O'Donnell K."/>
            <person name="Pangilinan J."/>
            <person name="Reynolds N."/>
            <person name="Sandor L."/>
            <person name="Smith M.E."/>
            <person name="Tsang A."/>
            <person name="Grigoriev I.V."/>
            <person name="Stajich J.E."/>
            <person name="Spatafora J.W."/>
        </authorList>
    </citation>
    <scope>NUCLEOTIDE SEQUENCE</scope>
    <source>
        <strain evidence="4">RSA 2281</strain>
    </source>
</reference>
<dbReference type="InterPro" id="IPR035979">
    <property type="entry name" value="RBD_domain_sf"/>
</dbReference>
<feature type="domain" description="RRM" evidence="3">
    <location>
        <begin position="115"/>
        <end position="193"/>
    </location>
</feature>
<evidence type="ECO:0000313" key="4">
    <source>
        <dbReference type="EMBL" id="KAI9257302.1"/>
    </source>
</evidence>
<dbReference type="AlphaFoldDB" id="A0AAD5K9H7"/>
<keyword evidence="5" id="KW-1185">Reference proteome</keyword>
<dbReference type="SMART" id="SM00360">
    <property type="entry name" value="RRM"/>
    <property type="match status" value="2"/>
</dbReference>
<dbReference type="InterPro" id="IPR012677">
    <property type="entry name" value="Nucleotide-bd_a/b_plait_sf"/>
</dbReference>
<dbReference type="CDD" id="cd00590">
    <property type="entry name" value="RRM_SF"/>
    <property type="match status" value="1"/>
</dbReference>
<dbReference type="PANTHER" id="PTHR32343">
    <property type="entry name" value="SERINE/ARGININE-RICH SPLICING FACTOR"/>
    <property type="match status" value="1"/>
</dbReference>
<feature type="compositionally biased region" description="Polar residues" evidence="2">
    <location>
        <begin position="406"/>
        <end position="416"/>
    </location>
</feature>
<sequence>MSESSKTSSERTVKAANITPNASEDIVRKLFEFLGPVTNLQLRDSPYKDGSREATIEFQDHEAAMTALHLSGTELGDRILVISFYSTLTSTDINKNNTVNSNNDKIDTSIKDSNNTIHVYHLASTVTEADLSHLLAACGPITKMTLEQDTTQDDSNQQHAIIEFETLQGAVAAIHFNGRLLKDQPINIYRSSSKTTQEDKKDKSRKRSRSPERRSSRGRSIERESSRRRGGERSRSRDRRSDRYSSRRRRSRSSERDIYRRSSRRSRSRDRDRYYSSRRRSSRSNERDRYYSSSSRRSRRSPSRDRDRYATSSSRRVRSRSHDQQPRDRHRDRKRSSSPSGGGSERKDRESSSRRKSKSDESIRLDDSKEKDIDTTQHRASSEDERRRNSKDDTMADEKSTRRDSTSSNNVKQHHD</sequence>
<accession>A0AAD5K9H7</accession>
<proteinExistence type="predicted"/>
<organism evidence="4 5">
    <name type="scientific">Phascolomyces articulosus</name>
    <dbReference type="NCBI Taxonomy" id="60185"/>
    <lineage>
        <taxon>Eukaryota</taxon>
        <taxon>Fungi</taxon>
        <taxon>Fungi incertae sedis</taxon>
        <taxon>Mucoromycota</taxon>
        <taxon>Mucoromycotina</taxon>
        <taxon>Mucoromycetes</taxon>
        <taxon>Mucorales</taxon>
        <taxon>Lichtheimiaceae</taxon>
        <taxon>Phascolomyces</taxon>
    </lineage>
</organism>
<feature type="domain" description="RRM" evidence="3">
    <location>
        <begin position="11"/>
        <end position="87"/>
    </location>
</feature>
<evidence type="ECO:0000259" key="3">
    <source>
        <dbReference type="PROSITE" id="PS50102"/>
    </source>
</evidence>
<evidence type="ECO:0000313" key="5">
    <source>
        <dbReference type="Proteomes" id="UP001209540"/>
    </source>
</evidence>
<dbReference type="SUPFAM" id="SSF54928">
    <property type="entry name" value="RNA-binding domain, RBD"/>
    <property type="match status" value="2"/>
</dbReference>
<protein>
    <recommendedName>
        <fullName evidence="3">RRM domain-containing protein</fullName>
    </recommendedName>
</protein>
<dbReference type="PANTHER" id="PTHR32343:SF10">
    <property type="entry name" value="RNA-BINDING REGION RNP-1 DOMAIN-CONTAINING PROTEIN"/>
    <property type="match status" value="1"/>
</dbReference>
<reference evidence="4" key="2">
    <citation type="submission" date="2023-02" db="EMBL/GenBank/DDBJ databases">
        <authorList>
            <consortium name="DOE Joint Genome Institute"/>
            <person name="Mondo S.J."/>
            <person name="Chang Y."/>
            <person name="Wang Y."/>
            <person name="Ahrendt S."/>
            <person name="Andreopoulos W."/>
            <person name="Barry K."/>
            <person name="Beard J."/>
            <person name="Benny G.L."/>
            <person name="Blankenship S."/>
            <person name="Bonito G."/>
            <person name="Cuomo C."/>
            <person name="Desiro A."/>
            <person name="Gervers K.A."/>
            <person name="Hundley H."/>
            <person name="Kuo A."/>
            <person name="LaButti K."/>
            <person name="Lang B.F."/>
            <person name="Lipzen A."/>
            <person name="O'Donnell K."/>
            <person name="Pangilinan J."/>
            <person name="Reynolds N."/>
            <person name="Sandor L."/>
            <person name="Smith M.W."/>
            <person name="Tsang A."/>
            <person name="Grigoriev I.V."/>
            <person name="Stajich J.E."/>
            <person name="Spatafora J.W."/>
        </authorList>
    </citation>
    <scope>NUCLEOTIDE SEQUENCE</scope>
    <source>
        <strain evidence="4">RSA 2281</strain>
    </source>
</reference>
<dbReference type="EMBL" id="JAIXMP010000020">
    <property type="protein sequence ID" value="KAI9257302.1"/>
    <property type="molecule type" value="Genomic_DNA"/>
</dbReference>
<evidence type="ECO:0000256" key="1">
    <source>
        <dbReference type="PROSITE-ProRule" id="PRU00176"/>
    </source>
</evidence>
<dbReference type="InterPro" id="IPR000504">
    <property type="entry name" value="RRM_dom"/>
</dbReference>
<gene>
    <name evidence="4" type="ORF">BDA99DRAFT_606544</name>
</gene>
<keyword evidence="1" id="KW-0694">RNA-binding</keyword>
<feature type="compositionally biased region" description="Basic and acidic residues" evidence="2">
    <location>
        <begin position="344"/>
        <end position="405"/>
    </location>
</feature>
<evidence type="ECO:0000256" key="2">
    <source>
        <dbReference type="SAM" id="MobiDB-lite"/>
    </source>
</evidence>
<comment type="caution">
    <text evidence="4">The sequence shown here is derived from an EMBL/GenBank/DDBJ whole genome shotgun (WGS) entry which is preliminary data.</text>
</comment>
<dbReference type="PROSITE" id="PS50102">
    <property type="entry name" value="RRM"/>
    <property type="match status" value="2"/>
</dbReference>